<protein>
    <submittedName>
        <fullName evidence="3">Uncharacterized protein</fullName>
    </submittedName>
</protein>
<feature type="region of interest" description="Disordered" evidence="1">
    <location>
        <begin position="231"/>
        <end position="403"/>
    </location>
</feature>
<evidence type="ECO:0000256" key="1">
    <source>
        <dbReference type="SAM" id="MobiDB-lite"/>
    </source>
</evidence>
<sequence length="621" mass="68339">MATANLIPNRRWGGMYNTPGSYEIAKQYGPLANSKLCDGLWPGGERDPTRLFGIDGKDGPQFIAVHSGSNFSRTGHLGYLIVNKARRLRPTSHPVRVKGQRRTTNPSVTIVNLQRVPEGEIEHPQLPSQWSHSVYFALFPTLVSVIGCVVCALVADWFCFASIALGIVANGSACYVIGCGKLTFKHHSPAKGAPPGDGVLKGDTEVVVLIGNESAVSAFTRGRFLLQYRGQSASEQASQDESDSDEPQQEESLQSSTAESPEKHTQPASEQALPDESNSCEPQQDESNSGQPRQAESSHPLVANPPEKHTQPTSEQAPQDNGDRVEAQRGGSNSGKPQQDESLQPPVADPSEKHAQPEQAMPEESNSGQPQQAESLHPPVADPPDKHTQPTSEQASQVNGDRVEAQWSDSLVSSPRKDQPDHWIPQQFWIAPCAFLLMIQFLAQLLLIPQGTLFGQVIFVATLFVSWLYNTYLSSIDSEEIQTLILLDVLRIKEQDDIQKYQLSTWTETVAFTCLVLVLVDGIKDPLALLDGLMPNKTDVWKAWKDALKRKLLQRKGLLNGSVPFAFTKEDSNVAGLSENDCELLWSFLQDANNAWKTWMGVLNCRQMTRIRRHIPSASTS</sequence>
<keyword evidence="2" id="KW-0812">Transmembrane</keyword>
<feature type="compositionally biased region" description="Polar residues" evidence="1">
    <location>
        <begin position="330"/>
        <end position="342"/>
    </location>
</feature>
<evidence type="ECO:0000256" key="2">
    <source>
        <dbReference type="SAM" id="Phobius"/>
    </source>
</evidence>
<feature type="transmembrane region" description="Helical" evidence="2">
    <location>
        <begin position="453"/>
        <end position="472"/>
    </location>
</feature>
<feature type="compositionally biased region" description="Polar residues" evidence="1">
    <location>
        <begin position="389"/>
        <end position="399"/>
    </location>
</feature>
<accession>A0A4V2K6W2</accession>
<proteinExistence type="predicted"/>
<dbReference type="Proteomes" id="UP000292082">
    <property type="component" value="Unassembled WGS sequence"/>
</dbReference>
<feature type="compositionally biased region" description="Polar residues" evidence="1">
    <location>
        <begin position="364"/>
        <end position="374"/>
    </location>
</feature>
<reference evidence="3 4" key="1">
    <citation type="submission" date="2019-01" db="EMBL/GenBank/DDBJ databases">
        <title>Draft genome sequences of three monokaryotic isolates of the white-rot basidiomycete fungus Dichomitus squalens.</title>
        <authorList>
            <consortium name="DOE Joint Genome Institute"/>
            <person name="Lopez S.C."/>
            <person name="Andreopoulos B."/>
            <person name="Pangilinan J."/>
            <person name="Lipzen A."/>
            <person name="Riley R."/>
            <person name="Ahrendt S."/>
            <person name="Ng V."/>
            <person name="Barry K."/>
            <person name="Daum C."/>
            <person name="Grigoriev I.V."/>
            <person name="Hilden K.S."/>
            <person name="Makela M.R."/>
            <person name="de Vries R.P."/>
        </authorList>
    </citation>
    <scope>NUCLEOTIDE SEQUENCE [LARGE SCALE GENOMIC DNA]</scope>
    <source>
        <strain evidence="3 4">CBS 464.89</strain>
    </source>
</reference>
<feature type="transmembrane region" description="Helical" evidence="2">
    <location>
        <begin position="161"/>
        <end position="184"/>
    </location>
</feature>
<organism evidence="3 4">
    <name type="scientific">Dichomitus squalens</name>
    <dbReference type="NCBI Taxonomy" id="114155"/>
    <lineage>
        <taxon>Eukaryota</taxon>
        <taxon>Fungi</taxon>
        <taxon>Dikarya</taxon>
        <taxon>Basidiomycota</taxon>
        <taxon>Agaricomycotina</taxon>
        <taxon>Agaricomycetes</taxon>
        <taxon>Polyporales</taxon>
        <taxon>Polyporaceae</taxon>
        <taxon>Dichomitus</taxon>
    </lineage>
</organism>
<feature type="compositionally biased region" description="Polar residues" evidence="1">
    <location>
        <begin position="276"/>
        <end position="297"/>
    </location>
</feature>
<evidence type="ECO:0000313" key="4">
    <source>
        <dbReference type="Proteomes" id="UP000292082"/>
    </source>
</evidence>
<feature type="compositionally biased region" description="Acidic residues" evidence="1">
    <location>
        <begin position="238"/>
        <end position="249"/>
    </location>
</feature>
<dbReference type="EMBL" id="ML145206">
    <property type="protein sequence ID" value="TBU53743.1"/>
    <property type="molecule type" value="Genomic_DNA"/>
</dbReference>
<dbReference type="STRING" id="114155.A0A4V2K6W2"/>
<dbReference type="AlphaFoldDB" id="A0A4V2K6W2"/>
<keyword evidence="2" id="KW-0472">Membrane</keyword>
<keyword evidence="4" id="KW-1185">Reference proteome</keyword>
<feature type="transmembrane region" description="Helical" evidence="2">
    <location>
        <begin position="134"/>
        <end position="155"/>
    </location>
</feature>
<evidence type="ECO:0000313" key="3">
    <source>
        <dbReference type="EMBL" id="TBU53743.1"/>
    </source>
</evidence>
<name>A0A4V2K6W2_9APHY</name>
<keyword evidence="2" id="KW-1133">Transmembrane helix</keyword>
<gene>
    <name evidence="3" type="ORF">BD310DRAFT_937463</name>
</gene>